<dbReference type="AlphaFoldDB" id="U6MX33"/>
<dbReference type="InterPro" id="IPR036603">
    <property type="entry name" value="RBP11-like"/>
</dbReference>
<evidence type="ECO:0000313" key="7">
    <source>
        <dbReference type="Proteomes" id="UP000030754"/>
    </source>
</evidence>
<evidence type="ECO:0000256" key="2">
    <source>
        <dbReference type="ARBA" id="ARBA00023163"/>
    </source>
</evidence>
<evidence type="ECO:0000259" key="5">
    <source>
        <dbReference type="Pfam" id="PF01193"/>
    </source>
</evidence>
<dbReference type="RefSeq" id="XP_013435501.1">
    <property type="nucleotide sequence ID" value="XM_013580047.1"/>
</dbReference>
<evidence type="ECO:0000256" key="4">
    <source>
        <dbReference type="SAM" id="Phobius"/>
    </source>
</evidence>
<keyword evidence="2" id="KW-0804">Transcription</keyword>
<dbReference type="Pfam" id="PF01193">
    <property type="entry name" value="RNA_pol_L"/>
    <property type="match status" value="1"/>
</dbReference>
<keyword evidence="1" id="KW-0240">DNA-directed RNA polymerase</keyword>
<dbReference type="GO" id="GO:0006351">
    <property type="term" value="P:DNA-templated transcription"/>
    <property type="evidence" value="ECO:0007669"/>
    <property type="project" value="InterPro"/>
</dbReference>
<dbReference type="Proteomes" id="UP000030754">
    <property type="component" value="Unassembled WGS sequence"/>
</dbReference>
<keyword evidence="4" id="KW-1133">Transmembrane helix</keyword>
<dbReference type="InterPro" id="IPR011263">
    <property type="entry name" value="DNA-dir_RNA_pol_RpoA/D/Rpb3"/>
</dbReference>
<evidence type="ECO:0000256" key="3">
    <source>
        <dbReference type="SAM" id="MobiDB-lite"/>
    </source>
</evidence>
<evidence type="ECO:0000256" key="1">
    <source>
        <dbReference type="ARBA" id="ARBA00022478"/>
    </source>
</evidence>
<accession>U6MX33</accession>
<name>U6MX33_9EIME</name>
<protein>
    <recommendedName>
        <fullName evidence="5">DNA-directed RNA polymerase RpoA/D/Rpb3-type domain-containing protein</fullName>
    </recommendedName>
</protein>
<keyword evidence="4" id="KW-0812">Transmembrane</keyword>
<gene>
    <name evidence="6" type="ORF">ENH_00029600</name>
</gene>
<feature type="non-terminal residue" evidence="6">
    <location>
        <position position="1"/>
    </location>
</feature>
<feature type="transmembrane region" description="Helical" evidence="4">
    <location>
        <begin position="46"/>
        <end position="64"/>
    </location>
</feature>
<sequence>MNFFFQFNIFFFKYLLFFLYSFFLISYFYFYFCFLSFYFFKKKTFIYFYFSLLSLFAAAGNGILRVANPLDCMYCSQCTNKAKELNLKGVVEVSPDERTFLFTVESTGVMPAEKIVQMAFDILRNKLGDLETHAAAAAARATGQQQQQQQHAPHGDFR</sequence>
<keyword evidence="4" id="KW-0472">Membrane</keyword>
<evidence type="ECO:0000313" key="6">
    <source>
        <dbReference type="EMBL" id="CDJ67034.1"/>
    </source>
</evidence>
<dbReference type="GO" id="GO:0003899">
    <property type="term" value="F:DNA-directed RNA polymerase activity"/>
    <property type="evidence" value="ECO:0007669"/>
    <property type="project" value="InterPro"/>
</dbReference>
<feature type="region of interest" description="Disordered" evidence="3">
    <location>
        <begin position="138"/>
        <end position="158"/>
    </location>
</feature>
<organism evidence="6 7">
    <name type="scientific">Eimeria necatrix</name>
    <dbReference type="NCBI Taxonomy" id="51315"/>
    <lineage>
        <taxon>Eukaryota</taxon>
        <taxon>Sar</taxon>
        <taxon>Alveolata</taxon>
        <taxon>Apicomplexa</taxon>
        <taxon>Conoidasida</taxon>
        <taxon>Coccidia</taxon>
        <taxon>Eucoccidiorida</taxon>
        <taxon>Eimeriorina</taxon>
        <taxon>Eimeriidae</taxon>
        <taxon>Eimeria</taxon>
    </lineage>
</organism>
<proteinExistence type="predicted"/>
<dbReference type="EMBL" id="HG724001">
    <property type="protein sequence ID" value="CDJ67034.1"/>
    <property type="molecule type" value="Genomic_DNA"/>
</dbReference>
<dbReference type="GeneID" id="25473125"/>
<keyword evidence="7" id="KW-1185">Reference proteome</keyword>
<feature type="compositionally biased region" description="Low complexity" evidence="3">
    <location>
        <begin position="138"/>
        <end position="152"/>
    </location>
</feature>
<dbReference type="VEuPathDB" id="ToxoDB:ENH_00029600"/>
<reference evidence="6" key="2">
    <citation type="submission" date="2013-10" db="EMBL/GenBank/DDBJ databases">
        <authorList>
            <person name="Aslett M."/>
        </authorList>
    </citation>
    <scope>NUCLEOTIDE SEQUENCE [LARGE SCALE GENOMIC DNA]</scope>
    <source>
        <strain evidence="6">Houghton</strain>
    </source>
</reference>
<feature type="transmembrane region" description="Helical" evidence="4">
    <location>
        <begin position="12"/>
        <end position="40"/>
    </location>
</feature>
<feature type="domain" description="DNA-directed RNA polymerase RpoA/D/Rpb3-type" evidence="5">
    <location>
        <begin position="88"/>
        <end position="127"/>
    </location>
</feature>
<dbReference type="OrthoDB" id="270173at2759"/>
<dbReference type="GO" id="GO:0046983">
    <property type="term" value="F:protein dimerization activity"/>
    <property type="evidence" value="ECO:0007669"/>
    <property type="project" value="InterPro"/>
</dbReference>
<dbReference type="Gene3D" id="3.30.1360.10">
    <property type="entry name" value="RNA polymerase, RBP11-like subunit"/>
    <property type="match status" value="1"/>
</dbReference>
<reference evidence="6" key="1">
    <citation type="submission" date="2013-10" db="EMBL/GenBank/DDBJ databases">
        <title>Genomic analysis of the causative agents of coccidiosis in chickens.</title>
        <authorList>
            <person name="Reid A.J."/>
            <person name="Blake D."/>
            <person name="Billington K."/>
            <person name="Browne H."/>
            <person name="Dunn M."/>
            <person name="Hung S."/>
            <person name="Kawahara F."/>
            <person name="Miranda-Saavedra D."/>
            <person name="Mourier T."/>
            <person name="Nagra H."/>
            <person name="Otto T.D."/>
            <person name="Rawlings N."/>
            <person name="Sanchez A."/>
            <person name="Sanders M."/>
            <person name="Subramaniam C."/>
            <person name="Tay Y."/>
            <person name="Dear P."/>
            <person name="Doerig C."/>
            <person name="Gruber A."/>
            <person name="Parkinson J."/>
            <person name="Shirley M."/>
            <person name="Wan K.L."/>
            <person name="Berriman M."/>
            <person name="Tomley F."/>
            <person name="Pain A."/>
        </authorList>
    </citation>
    <scope>NUCLEOTIDE SEQUENCE [LARGE SCALE GENOMIC DNA]</scope>
    <source>
        <strain evidence="6">Houghton</strain>
    </source>
</reference>
<dbReference type="SUPFAM" id="SSF55257">
    <property type="entry name" value="RBP11-like subunits of RNA polymerase"/>
    <property type="match status" value="1"/>
</dbReference>
<dbReference type="GO" id="GO:0000428">
    <property type="term" value="C:DNA-directed RNA polymerase complex"/>
    <property type="evidence" value="ECO:0007669"/>
    <property type="project" value="UniProtKB-KW"/>
</dbReference>